<feature type="non-terminal residue" evidence="1">
    <location>
        <position position="150"/>
    </location>
</feature>
<gene>
    <name evidence="1" type="ORF">NP589_19800</name>
</gene>
<protein>
    <submittedName>
        <fullName evidence="1">Uncharacterized protein</fullName>
    </submittedName>
</protein>
<dbReference type="EMBL" id="JANIBL010000083">
    <property type="protein sequence ID" value="MCQ8119675.1"/>
    <property type="molecule type" value="Genomic_DNA"/>
</dbReference>
<dbReference type="PROSITE" id="PS51257">
    <property type="entry name" value="PROKAR_LIPOPROTEIN"/>
    <property type="match status" value="1"/>
</dbReference>
<reference evidence="1 2" key="1">
    <citation type="submission" date="2022-07" db="EMBL/GenBank/DDBJ databases">
        <title>Methylomonas rivi sp. nov., Methylomonas rosea sp. nov., Methylomonas aureus sp. nov. and Methylomonas subterranea sp. nov., four novel methanotrophs isolated from a freshwater creek and the deep terrestrial subsurface.</title>
        <authorList>
            <person name="Abin C."/>
            <person name="Sankaranarayanan K."/>
            <person name="Garner C."/>
            <person name="Sindelar R."/>
            <person name="Kotary K."/>
            <person name="Garner R."/>
            <person name="Barclay S."/>
            <person name="Lawson P."/>
            <person name="Krumholz L."/>
        </authorList>
    </citation>
    <scope>NUCLEOTIDE SEQUENCE [LARGE SCALE GENOMIC DNA]</scope>
    <source>
        <strain evidence="1 2">WSC-7</strain>
    </source>
</reference>
<evidence type="ECO:0000313" key="2">
    <source>
        <dbReference type="Proteomes" id="UP001524570"/>
    </source>
</evidence>
<proteinExistence type="predicted"/>
<name>A0ABT1TY32_9GAMM</name>
<organism evidence="1 2">
    <name type="scientific">Methylomonas rosea</name>
    <dbReference type="NCBI Taxonomy" id="2952227"/>
    <lineage>
        <taxon>Bacteria</taxon>
        <taxon>Pseudomonadati</taxon>
        <taxon>Pseudomonadota</taxon>
        <taxon>Gammaproteobacteria</taxon>
        <taxon>Methylococcales</taxon>
        <taxon>Methylococcaceae</taxon>
        <taxon>Methylomonas</taxon>
    </lineage>
</organism>
<accession>A0ABT1TY32</accession>
<keyword evidence="2" id="KW-1185">Reference proteome</keyword>
<evidence type="ECO:0000313" key="1">
    <source>
        <dbReference type="EMBL" id="MCQ8119675.1"/>
    </source>
</evidence>
<comment type="caution">
    <text evidence="1">The sequence shown here is derived from an EMBL/GenBank/DDBJ whole genome shotgun (WGS) entry which is preliminary data.</text>
</comment>
<sequence length="150" mass="16557">MKTAWVFTLTTLLTACSATDMRPHLEQSIGDIPKTQFSTAKTVEEIRNLRPQATIPLKIAVVPANRRRTEISKEEQEAIKSWGEKFKALGFVKSFEIVPQSLISNCGYQSEGGCFSNESRLAGARMGADAILFVNDNTDTDSYVNPLSVL</sequence>
<dbReference type="Proteomes" id="UP001524570">
    <property type="component" value="Unassembled WGS sequence"/>
</dbReference>